<dbReference type="SUPFAM" id="SSF54534">
    <property type="entry name" value="FKBP-like"/>
    <property type="match status" value="1"/>
</dbReference>
<dbReference type="Gene3D" id="3.10.50.40">
    <property type="match status" value="1"/>
</dbReference>
<evidence type="ECO:0000259" key="7">
    <source>
        <dbReference type="PROSITE" id="PS50198"/>
    </source>
</evidence>
<keyword evidence="3" id="KW-0732">Signal</keyword>
<dbReference type="InterPro" id="IPR000297">
    <property type="entry name" value="PPIase_PpiC"/>
</dbReference>
<dbReference type="Proteomes" id="UP000612456">
    <property type="component" value="Unassembled WGS sequence"/>
</dbReference>
<dbReference type="PROSITE" id="PS50198">
    <property type="entry name" value="PPIC_PPIASE_2"/>
    <property type="match status" value="1"/>
</dbReference>
<accession>A0A916YLK1</accession>
<evidence type="ECO:0000256" key="6">
    <source>
        <dbReference type="PROSITE-ProRule" id="PRU00278"/>
    </source>
</evidence>
<dbReference type="InterPro" id="IPR027304">
    <property type="entry name" value="Trigger_fact/SurA_dom_sf"/>
</dbReference>
<protein>
    <recommendedName>
        <fullName evidence="2">peptidylprolyl isomerase</fullName>
        <ecNumber evidence="2">5.2.1.8</ecNumber>
    </recommendedName>
</protein>
<proteinExistence type="predicted"/>
<evidence type="ECO:0000256" key="4">
    <source>
        <dbReference type="ARBA" id="ARBA00023110"/>
    </source>
</evidence>
<dbReference type="PANTHER" id="PTHR47245:SF1">
    <property type="entry name" value="FOLDASE PROTEIN PRSA"/>
    <property type="match status" value="1"/>
</dbReference>
<keyword evidence="5 6" id="KW-0413">Isomerase</keyword>
<evidence type="ECO:0000256" key="1">
    <source>
        <dbReference type="ARBA" id="ARBA00000971"/>
    </source>
</evidence>
<evidence type="ECO:0000256" key="2">
    <source>
        <dbReference type="ARBA" id="ARBA00013194"/>
    </source>
</evidence>
<dbReference type="EMBL" id="BMHP01000001">
    <property type="protein sequence ID" value="GGD51252.1"/>
    <property type="molecule type" value="Genomic_DNA"/>
</dbReference>
<dbReference type="PANTHER" id="PTHR47245">
    <property type="entry name" value="PEPTIDYLPROLYL ISOMERASE"/>
    <property type="match status" value="1"/>
</dbReference>
<keyword evidence="4 6" id="KW-0697">Rotamase</keyword>
<dbReference type="InterPro" id="IPR050245">
    <property type="entry name" value="PrsA_foldase"/>
</dbReference>
<feature type="domain" description="PpiC" evidence="7">
    <location>
        <begin position="191"/>
        <end position="301"/>
    </location>
</feature>
<dbReference type="SUPFAM" id="SSF109998">
    <property type="entry name" value="Triger factor/SurA peptide-binding domain-like"/>
    <property type="match status" value="1"/>
</dbReference>
<dbReference type="Pfam" id="PF00639">
    <property type="entry name" value="Rotamase"/>
    <property type="match status" value="1"/>
</dbReference>
<evidence type="ECO:0000256" key="5">
    <source>
        <dbReference type="ARBA" id="ARBA00023235"/>
    </source>
</evidence>
<reference evidence="8" key="2">
    <citation type="submission" date="2020-09" db="EMBL/GenBank/DDBJ databases">
        <authorList>
            <person name="Sun Q."/>
            <person name="Zhou Y."/>
        </authorList>
    </citation>
    <scope>NUCLEOTIDE SEQUENCE</scope>
    <source>
        <strain evidence="8">CGMCC 1.15178</strain>
    </source>
</reference>
<evidence type="ECO:0000256" key="3">
    <source>
        <dbReference type="ARBA" id="ARBA00022729"/>
    </source>
</evidence>
<keyword evidence="9" id="KW-1185">Reference proteome</keyword>
<dbReference type="GO" id="GO:0003755">
    <property type="term" value="F:peptidyl-prolyl cis-trans isomerase activity"/>
    <property type="evidence" value="ECO:0007669"/>
    <property type="project" value="UniProtKB-KW"/>
</dbReference>
<dbReference type="AlphaFoldDB" id="A0A916YLK1"/>
<comment type="caution">
    <text evidence="8">The sequence shown here is derived from an EMBL/GenBank/DDBJ whole genome shotgun (WGS) entry which is preliminary data.</text>
</comment>
<evidence type="ECO:0000313" key="8">
    <source>
        <dbReference type="EMBL" id="GGD51252.1"/>
    </source>
</evidence>
<name>A0A916YLK1_9BACL</name>
<reference evidence="8" key="1">
    <citation type="journal article" date="2014" name="Int. J. Syst. Evol. Microbiol.">
        <title>Complete genome sequence of Corynebacterium casei LMG S-19264T (=DSM 44701T), isolated from a smear-ripened cheese.</title>
        <authorList>
            <consortium name="US DOE Joint Genome Institute (JGI-PGF)"/>
            <person name="Walter F."/>
            <person name="Albersmeier A."/>
            <person name="Kalinowski J."/>
            <person name="Ruckert C."/>
        </authorList>
    </citation>
    <scope>NUCLEOTIDE SEQUENCE</scope>
    <source>
        <strain evidence="8">CGMCC 1.15178</strain>
    </source>
</reference>
<evidence type="ECO:0000313" key="9">
    <source>
        <dbReference type="Proteomes" id="UP000612456"/>
    </source>
</evidence>
<dbReference type="EC" id="5.2.1.8" evidence="2"/>
<dbReference type="InterPro" id="IPR046357">
    <property type="entry name" value="PPIase_dom_sf"/>
</dbReference>
<organism evidence="8 9">
    <name type="scientific">Paenibacillus nasutitermitis</name>
    <dbReference type="NCBI Taxonomy" id="1652958"/>
    <lineage>
        <taxon>Bacteria</taxon>
        <taxon>Bacillati</taxon>
        <taxon>Bacillota</taxon>
        <taxon>Bacilli</taxon>
        <taxon>Bacillales</taxon>
        <taxon>Paenibacillaceae</taxon>
        <taxon>Paenibacillus</taxon>
    </lineage>
</organism>
<comment type="catalytic activity">
    <reaction evidence="1">
        <text>[protein]-peptidylproline (omega=180) = [protein]-peptidylproline (omega=0)</text>
        <dbReference type="Rhea" id="RHEA:16237"/>
        <dbReference type="Rhea" id="RHEA-COMP:10747"/>
        <dbReference type="Rhea" id="RHEA-COMP:10748"/>
        <dbReference type="ChEBI" id="CHEBI:83833"/>
        <dbReference type="ChEBI" id="CHEBI:83834"/>
        <dbReference type="EC" id="5.2.1.8"/>
    </reaction>
</comment>
<gene>
    <name evidence="8" type="ORF">GCM10010911_06010</name>
</gene>
<sequence>MVGIGAVILLGAVFFVRDRFAEQKGDYGIAATVDGESVSVGELKHQLLLARSETVMYFLHTYGAAEDDSFWTKRYGDEVPRQVLLRKALDRSVRVKVEQLEAKRKGLVDDISYAAFRSGLVQENERRQKAVEQQQAVYGPVQYTEDVYHEYVRSNMNLALKAALIQGDMPIGEDELRKHYETMRDELYKEEGRITIEKIRLGFFDGQGRISDTVKEEAGKRIEEVRQKLSRQMDFGELAEAYNETASERETRGRQVFDSASGRQDQLYDLQLKEAAMKLEPGQISGIIETASAYFIIKCIAKQSDAYKPYEEVRENVKLNLTNVKFEEWISRKMKDAVVETNSKVLDSMKIL</sequence>